<dbReference type="AlphaFoldDB" id="A0A937DKY1"/>
<proteinExistence type="predicted"/>
<name>A0A937DKY1_9HYPH</name>
<dbReference type="EMBL" id="SEOL01000001">
    <property type="protein sequence ID" value="MBL0848698.1"/>
    <property type="molecule type" value="Genomic_DNA"/>
</dbReference>
<dbReference type="Pfam" id="PF06347">
    <property type="entry name" value="SH3_4"/>
    <property type="match status" value="2"/>
</dbReference>
<feature type="domain" description="SH3b" evidence="2">
    <location>
        <begin position="38"/>
        <end position="101"/>
    </location>
</feature>
<evidence type="ECO:0000259" key="2">
    <source>
        <dbReference type="PROSITE" id="PS51781"/>
    </source>
</evidence>
<dbReference type="Proteomes" id="UP000736856">
    <property type="component" value="Unassembled WGS sequence"/>
</dbReference>
<dbReference type="InterPro" id="IPR010466">
    <property type="entry name" value="DUF1058"/>
</dbReference>
<evidence type="ECO:0000313" key="4">
    <source>
        <dbReference type="Proteomes" id="UP000736856"/>
    </source>
</evidence>
<evidence type="ECO:0000256" key="1">
    <source>
        <dbReference type="SAM" id="Phobius"/>
    </source>
</evidence>
<dbReference type="InterPro" id="IPR003646">
    <property type="entry name" value="SH3-like_bac-type"/>
</dbReference>
<keyword evidence="1" id="KW-0472">Membrane</keyword>
<organism evidence="3 4">
    <name type="scientific">Candidatus Liberibacter ctenarytainae</name>
    <dbReference type="NCBI Taxonomy" id="2020335"/>
    <lineage>
        <taxon>Bacteria</taxon>
        <taxon>Pseudomonadati</taxon>
        <taxon>Pseudomonadota</taxon>
        <taxon>Alphaproteobacteria</taxon>
        <taxon>Hyphomicrobiales</taxon>
        <taxon>Rhizobiaceae</taxon>
        <taxon>Liberibacter</taxon>
    </lineage>
</organism>
<dbReference type="SMART" id="SM00287">
    <property type="entry name" value="SH3b"/>
    <property type="match status" value="1"/>
</dbReference>
<feature type="transmembrane region" description="Helical" evidence="1">
    <location>
        <begin position="7"/>
        <end position="25"/>
    </location>
</feature>
<keyword evidence="1" id="KW-1133">Transmembrane helix</keyword>
<gene>
    <name evidence="3" type="ORF">EU981_01150</name>
</gene>
<comment type="caution">
    <text evidence="3">The sequence shown here is derived from an EMBL/GenBank/DDBJ whole genome shotgun (WGS) entry which is preliminary data.</text>
</comment>
<evidence type="ECO:0000313" key="3">
    <source>
        <dbReference type="EMBL" id="MBL0848698.1"/>
    </source>
</evidence>
<protein>
    <recommendedName>
        <fullName evidence="2">SH3b domain-containing protein</fullName>
    </recommendedName>
</protein>
<accession>A0A937DKY1</accession>
<reference evidence="3" key="1">
    <citation type="submission" date="2019-02" db="EMBL/GenBank/DDBJ databases">
        <title>A novel Candidatus Liberibacter species associated with the New Zealand native fuchsia psyllid, Ctenarytaina fuchsiae.</title>
        <authorList>
            <person name="Thompson S.M."/>
            <person name="Jorgensen N."/>
            <person name="David C."/>
            <person name="Bulman S.R."/>
            <person name="Smith G.R."/>
        </authorList>
    </citation>
    <scope>NUCLEOTIDE SEQUENCE</scope>
    <source>
        <strain evidence="3">Oxford</strain>
    </source>
</reference>
<dbReference type="PROSITE" id="PS51781">
    <property type="entry name" value="SH3B"/>
    <property type="match status" value="1"/>
</dbReference>
<sequence>MLKVLRIFFVYTLAFYCMTIMIHALPQDTNQLGGGPIPRFATIKSNRTNLRLGPGTMYGISYVYIKQGIPVEIIQEYENWQKIRDFDGTTGWINKRLLSSKRTAIVSPWSKKTNNQIYINLYQKPILQSTVIAKIEPRVLLTISECSGKWCLGKHSDLEGWVMQNKIWGIYPGEVF</sequence>
<dbReference type="Gene3D" id="2.30.30.40">
    <property type="entry name" value="SH3 Domains"/>
    <property type="match status" value="1"/>
</dbReference>
<keyword evidence="1" id="KW-0812">Transmembrane</keyword>